<reference evidence="5" key="1">
    <citation type="submission" date="2020-01" db="EMBL/GenBank/DDBJ databases">
        <title>Genome sequence of Kobresia littledalei, the first chromosome-level genome in the family Cyperaceae.</title>
        <authorList>
            <person name="Qu G."/>
        </authorList>
    </citation>
    <scope>NUCLEOTIDE SEQUENCE</scope>
    <source>
        <strain evidence="5">C.B.Clarke</strain>
        <tissue evidence="5">Leaf</tissue>
    </source>
</reference>
<feature type="repeat" description="PPR" evidence="4">
    <location>
        <begin position="364"/>
        <end position="398"/>
    </location>
</feature>
<feature type="repeat" description="PPR" evidence="4">
    <location>
        <begin position="257"/>
        <end position="292"/>
    </location>
</feature>
<feature type="repeat" description="PPR" evidence="4">
    <location>
        <begin position="399"/>
        <end position="434"/>
    </location>
</feature>
<gene>
    <name evidence="5" type="ORF">FCM35_KLT10784</name>
</gene>
<dbReference type="EMBL" id="SWLB01000021">
    <property type="protein sequence ID" value="KAF3324627.1"/>
    <property type="molecule type" value="Genomic_DNA"/>
</dbReference>
<evidence type="ECO:0000256" key="2">
    <source>
        <dbReference type="ARBA" id="ARBA00022737"/>
    </source>
</evidence>
<evidence type="ECO:0000256" key="1">
    <source>
        <dbReference type="ARBA" id="ARBA00007626"/>
    </source>
</evidence>
<keyword evidence="2" id="KW-0677">Repeat</keyword>
<comment type="caution">
    <text evidence="5">The sequence shown here is derived from an EMBL/GenBank/DDBJ whole genome shotgun (WGS) entry which is preliminary data.</text>
</comment>
<dbReference type="InterPro" id="IPR011990">
    <property type="entry name" value="TPR-like_helical_dom_sf"/>
</dbReference>
<dbReference type="PROSITE" id="PS51375">
    <property type="entry name" value="PPR"/>
    <property type="match status" value="4"/>
</dbReference>
<evidence type="ECO:0000313" key="6">
    <source>
        <dbReference type="Proteomes" id="UP000623129"/>
    </source>
</evidence>
<protein>
    <submittedName>
        <fullName evidence="5">Pentatricopeptide repeat-containing protein</fullName>
    </submittedName>
</protein>
<dbReference type="OrthoDB" id="767661at2759"/>
<keyword evidence="6" id="KW-1185">Reference proteome</keyword>
<dbReference type="Pfam" id="PF01535">
    <property type="entry name" value="PPR"/>
    <property type="match status" value="4"/>
</dbReference>
<proteinExistence type="inferred from homology"/>
<dbReference type="NCBIfam" id="TIGR00756">
    <property type="entry name" value="PPR"/>
    <property type="match status" value="3"/>
</dbReference>
<evidence type="ECO:0000313" key="5">
    <source>
        <dbReference type="EMBL" id="KAF3324627.1"/>
    </source>
</evidence>
<dbReference type="Pfam" id="PF13812">
    <property type="entry name" value="PPR_3"/>
    <property type="match status" value="1"/>
</dbReference>
<sequence length="574" mass="63194">MAAPATVRWPRVLTPAYLAYLIRRQKNPLSALHLFLSCPSLFPSYRHNSQVFASLSSLLLTSPSLSPLLPSLLLPSCGPHASSEIRRPSISLTGWACDTVTPFPSHSTGEAPPGSTPVATELRIPSAGSYGNLTNALRGTHVPVTLSELDSPPLPDSLIANVISSLPLHLSFPLFLSLPTSTCVAWTQSFHCILSKLLSNGEPESAIKVFLQFSRRSEVQIGSETLDLFIAYLVGIRRPDLGLELYREYYNLCCFPSQKTCQILLKGLIEVGMLDEAMHLLYSMMREYNIDAIVVTCRTLIDELCANGRAKEGEMVLKKVLNKIRRRTGRVRSFLRVPIDLAGKSLEEVRETVDVALSVSGARSVAAYEVMTGDLFEERRFQAAQKVFDEMISKGFRPSVKMFEAKIAALCREGMINDALQVLEQEMREKDIAPTVTMFNLLIDGLCKSSQSMRAVGYLKIMNQWPGCTAGKETFEILIDGLYAEKQYVKAASVLDKMLKRGHRPKDGAFACVVHGLCEAGTSYEAVVWLEEMVAHGVVLDGALWGSLVSLVCRNVSGSCSYLEVFEDLIGTLS</sequence>
<organism evidence="5 6">
    <name type="scientific">Carex littledalei</name>
    <dbReference type="NCBI Taxonomy" id="544730"/>
    <lineage>
        <taxon>Eukaryota</taxon>
        <taxon>Viridiplantae</taxon>
        <taxon>Streptophyta</taxon>
        <taxon>Embryophyta</taxon>
        <taxon>Tracheophyta</taxon>
        <taxon>Spermatophyta</taxon>
        <taxon>Magnoliopsida</taxon>
        <taxon>Liliopsida</taxon>
        <taxon>Poales</taxon>
        <taxon>Cyperaceae</taxon>
        <taxon>Cyperoideae</taxon>
        <taxon>Cariceae</taxon>
        <taxon>Carex</taxon>
        <taxon>Carex subgen. Euthyceras</taxon>
    </lineage>
</organism>
<evidence type="ECO:0000256" key="3">
    <source>
        <dbReference type="ARBA" id="ARBA00022946"/>
    </source>
</evidence>
<feature type="repeat" description="PPR" evidence="4">
    <location>
        <begin position="471"/>
        <end position="505"/>
    </location>
</feature>
<dbReference type="InterPro" id="IPR002885">
    <property type="entry name" value="PPR_rpt"/>
</dbReference>
<dbReference type="PANTHER" id="PTHR47939">
    <property type="entry name" value="MEMBRANE-ASSOCIATED SALT-INDUCIBLE PROTEIN-LIKE"/>
    <property type="match status" value="1"/>
</dbReference>
<keyword evidence="3" id="KW-0809">Transit peptide</keyword>
<comment type="similarity">
    <text evidence="1">Belongs to the PPR family. P subfamily.</text>
</comment>
<evidence type="ECO:0000256" key="4">
    <source>
        <dbReference type="PROSITE-ProRule" id="PRU00708"/>
    </source>
</evidence>
<dbReference type="Proteomes" id="UP000623129">
    <property type="component" value="Unassembled WGS sequence"/>
</dbReference>
<dbReference type="InterPro" id="IPR050667">
    <property type="entry name" value="PPR-containing_protein"/>
</dbReference>
<dbReference type="Gene3D" id="1.25.40.10">
    <property type="entry name" value="Tetratricopeptide repeat domain"/>
    <property type="match status" value="3"/>
</dbReference>
<accession>A0A833V595</accession>
<name>A0A833V595_9POAL</name>
<dbReference type="AlphaFoldDB" id="A0A833V595"/>
<dbReference type="PANTHER" id="PTHR47939:SF1">
    <property type="entry name" value="OS04G0684500 PROTEIN"/>
    <property type="match status" value="1"/>
</dbReference>